<keyword evidence="3 7" id="KW-0547">Nucleotide-binding</keyword>
<feature type="binding site" evidence="7">
    <location>
        <position position="135"/>
    </location>
    <ligand>
        <name>substrate</name>
    </ligand>
</feature>
<dbReference type="GO" id="GO:0005524">
    <property type="term" value="F:ATP binding"/>
    <property type="evidence" value="ECO:0007669"/>
    <property type="project" value="UniProtKB-UniRule"/>
</dbReference>
<dbReference type="EC" id="2.7.1.71" evidence="7"/>
<dbReference type="GO" id="GO:0008652">
    <property type="term" value="P:amino acid biosynthetic process"/>
    <property type="evidence" value="ECO:0007669"/>
    <property type="project" value="UniProtKB-KW"/>
</dbReference>
<dbReference type="PANTHER" id="PTHR21087:SF16">
    <property type="entry name" value="SHIKIMATE KINASE 1, CHLOROPLASTIC"/>
    <property type="match status" value="1"/>
</dbReference>
<comment type="similarity">
    <text evidence="7">Belongs to the shikimate kinase family.</text>
</comment>
<dbReference type="GO" id="GO:0009423">
    <property type="term" value="P:chorismate biosynthetic process"/>
    <property type="evidence" value="ECO:0007669"/>
    <property type="project" value="UniProtKB-UniRule"/>
</dbReference>
<keyword evidence="6 7" id="KW-0057">Aromatic amino acid biosynthesis</keyword>
<comment type="cofactor">
    <cofactor evidence="7">
        <name>Mg(2+)</name>
        <dbReference type="ChEBI" id="CHEBI:18420"/>
    </cofactor>
    <text evidence="7">Binds 1 Mg(2+) ion per subunit.</text>
</comment>
<dbReference type="CDD" id="cd00464">
    <property type="entry name" value="SK"/>
    <property type="match status" value="1"/>
</dbReference>
<keyword evidence="7" id="KW-0460">Magnesium</keyword>
<evidence type="ECO:0000256" key="3">
    <source>
        <dbReference type="ARBA" id="ARBA00022741"/>
    </source>
</evidence>
<evidence type="ECO:0000256" key="7">
    <source>
        <dbReference type="HAMAP-Rule" id="MF_00109"/>
    </source>
</evidence>
<comment type="catalytic activity">
    <reaction evidence="7">
        <text>shikimate + ATP = 3-phosphoshikimate + ADP + H(+)</text>
        <dbReference type="Rhea" id="RHEA:13121"/>
        <dbReference type="ChEBI" id="CHEBI:15378"/>
        <dbReference type="ChEBI" id="CHEBI:30616"/>
        <dbReference type="ChEBI" id="CHEBI:36208"/>
        <dbReference type="ChEBI" id="CHEBI:145989"/>
        <dbReference type="ChEBI" id="CHEBI:456216"/>
        <dbReference type="EC" id="2.7.1.71"/>
    </reaction>
</comment>
<dbReference type="InterPro" id="IPR031322">
    <property type="entry name" value="Shikimate/glucono_kinase"/>
</dbReference>
<reference evidence="8 9" key="1">
    <citation type="submission" date="2019-04" db="EMBL/GenBank/DDBJ databases">
        <title>Microbes associate with the intestines of laboratory mice.</title>
        <authorList>
            <person name="Navarre W."/>
            <person name="Wong E."/>
            <person name="Huang K."/>
            <person name="Tropini C."/>
            <person name="Ng K."/>
            <person name="Yu B."/>
        </authorList>
    </citation>
    <scope>NUCLEOTIDE SEQUENCE [LARGE SCALE GENOMIC DNA]</scope>
    <source>
        <strain evidence="8 9">NM50_B9-20</strain>
    </source>
</reference>
<evidence type="ECO:0000256" key="4">
    <source>
        <dbReference type="ARBA" id="ARBA00022777"/>
    </source>
</evidence>
<dbReference type="Proteomes" id="UP000306888">
    <property type="component" value="Unassembled WGS sequence"/>
</dbReference>
<dbReference type="GO" id="GO:0005829">
    <property type="term" value="C:cytosol"/>
    <property type="evidence" value="ECO:0007669"/>
    <property type="project" value="TreeGrafter"/>
</dbReference>
<keyword evidence="4 7" id="KW-0418">Kinase</keyword>
<dbReference type="GO" id="GO:0000287">
    <property type="term" value="F:magnesium ion binding"/>
    <property type="evidence" value="ECO:0007669"/>
    <property type="project" value="UniProtKB-UniRule"/>
</dbReference>
<evidence type="ECO:0000313" key="8">
    <source>
        <dbReference type="EMBL" id="TGY41567.1"/>
    </source>
</evidence>
<organism evidence="8 9">
    <name type="scientific">Clostridium sartagoforme</name>
    <dbReference type="NCBI Taxonomy" id="84031"/>
    <lineage>
        <taxon>Bacteria</taxon>
        <taxon>Bacillati</taxon>
        <taxon>Bacillota</taxon>
        <taxon>Clostridia</taxon>
        <taxon>Eubacteriales</taxon>
        <taxon>Clostridiaceae</taxon>
        <taxon>Clostridium</taxon>
    </lineage>
</organism>
<feature type="binding site" evidence="7">
    <location>
        <begin position="13"/>
        <end position="18"/>
    </location>
    <ligand>
        <name>ATP</name>
        <dbReference type="ChEBI" id="CHEBI:30616"/>
    </ligand>
</feature>
<dbReference type="InterPro" id="IPR027417">
    <property type="entry name" value="P-loop_NTPase"/>
</dbReference>
<comment type="subcellular location">
    <subcellularLocation>
        <location evidence="7">Cytoplasm</location>
    </subcellularLocation>
</comment>
<evidence type="ECO:0000256" key="5">
    <source>
        <dbReference type="ARBA" id="ARBA00022840"/>
    </source>
</evidence>
<accession>A0A4S2DHI3</accession>
<evidence type="ECO:0000256" key="1">
    <source>
        <dbReference type="ARBA" id="ARBA00022605"/>
    </source>
</evidence>
<name>A0A4S2DHI3_9CLOT</name>
<feature type="binding site" evidence="7">
    <location>
        <position position="17"/>
    </location>
    <ligand>
        <name>Mg(2+)</name>
        <dbReference type="ChEBI" id="CHEBI:18420"/>
    </ligand>
</feature>
<dbReference type="Gene3D" id="3.40.50.300">
    <property type="entry name" value="P-loop containing nucleotide triphosphate hydrolases"/>
    <property type="match status" value="1"/>
</dbReference>
<keyword evidence="9" id="KW-1185">Reference proteome</keyword>
<dbReference type="HAMAP" id="MF_00109">
    <property type="entry name" value="Shikimate_kinase"/>
    <property type="match status" value="1"/>
</dbReference>
<dbReference type="Pfam" id="PF01202">
    <property type="entry name" value="SKI"/>
    <property type="match status" value="1"/>
</dbReference>
<dbReference type="UniPathway" id="UPA00053">
    <property type="reaction ID" value="UER00088"/>
</dbReference>
<dbReference type="RefSeq" id="WP_136007588.1">
    <property type="nucleotide sequence ID" value="NZ_SRYR01000007.1"/>
</dbReference>
<keyword evidence="7" id="KW-0479">Metal-binding</keyword>
<dbReference type="InterPro" id="IPR000623">
    <property type="entry name" value="Shikimate_kinase/TSH1"/>
</dbReference>
<proteinExistence type="inferred from homology"/>
<dbReference type="GO" id="GO:0004765">
    <property type="term" value="F:shikimate kinase activity"/>
    <property type="evidence" value="ECO:0007669"/>
    <property type="project" value="UniProtKB-UniRule"/>
</dbReference>
<comment type="caution">
    <text evidence="8">The sequence shown here is derived from an EMBL/GenBank/DDBJ whole genome shotgun (WGS) entry which is preliminary data.</text>
</comment>
<feature type="binding site" evidence="7">
    <location>
        <position position="81"/>
    </location>
    <ligand>
        <name>substrate</name>
    </ligand>
</feature>
<gene>
    <name evidence="7" type="primary">aroK</name>
    <name evidence="8" type="ORF">E5347_12625</name>
</gene>
<comment type="function">
    <text evidence="7">Catalyzes the specific phosphorylation of the 3-hydroxyl group of shikimic acid using ATP as a cosubstrate.</text>
</comment>
<evidence type="ECO:0000256" key="2">
    <source>
        <dbReference type="ARBA" id="ARBA00022679"/>
    </source>
</evidence>
<comment type="pathway">
    <text evidence="7">Metabolic intermediate biosynthesis; chorismate biosynthesis; chorismate from D-erythrose 4-phosphate and phosphoenolpyruvate: step 5/7.</text>
</comment>
<feature type="binding site" evidence="7">
    <location>
        <position position="35"/>
    </location>
    <ligand>
        <name>substrate</name>
    </ligand>
</feature>
<keyword evidence="7" id="KW-0963">Cytoplasm</keyword>
<comment type="caution">
    <text evidence="7">Lacks conserved residue(s) required for the propagation of feature annotation.</text>
</comment>
<feature type="binding site" evidence="7">
    <location>
        <position position="58"/>
    </location>
    <ligand>
        <name>substrate</name>
    </ligand>
</feature>
<keyword evidence="1 7" id="KW-0028">Amino-acid biosynthesis</keyword>
<dbReference type="OrthoDB" id="9800332at2"/>
<comment type="subunit">
    <text evidence="7">Monomer.</text>
</comment>
<evidence type="ECO:0000313" key="9">
    <source>
        <dbReference type="Proteomes" id="UP000306888"/>
    </source>
</evidence>
<sequence>MGKNVVLLIGMPGCGKTTIGLEASKKLGYDFYDMDRFVEEISNSTVKELFSISEDYFRDYESRACRELSSLKGKTIISSGGGVIKRKANIDCFKENGIIIFIDRPVEEILKDVDLDSRPLLKDGKDRLYNLYNERYELYNIYCDYKVINKYTLEYAIDKVVDIIKTCE</sequence>
<dbReference type="EMBL" id="SRYR01000007">
    <property type="protein sequence ID" value="TGY41567.1"/>
    <property type="molecule type" value="Genomic_DNA"/>
</dbReference>
<keyword evidence="2 7" id="KW-0808">Transferase</keyword>
<dbReference type="PRINTS" id="PR01100">
    <property type="entry name" value="SHIKIMTKNASE"/>
</dbReference>
<dbReference type="AlphaFoldDB" id="A0A4S2DHI3"/>
<dbReference type="GO" id="GO:0009073">
    <property type="term" value="P:aromatic amino acid family biosynthetic process"/>
    <property type="evidence" value="ECO:0007669"/>
    <property type="project" value="UniProtKB-KW"/>
</dbReference>
<protein>
    <recommendedName>
        <fullName evidence="7">Shikimate kinase</fullName>
        <shortName evidence="7">SK</shortName>
        <ecNumber evidence="7">2.7.1.71</ecNumber>
    </recommendedName>
</protein>
<evidence type="ECO:0000256" key="6">
    <source>
        <dbReference type="ARBA" id="ARBA00023141"/>
    </source>
</evidence>
<dbReference type="SUPFAM" id="SSF52540">
    <property type="entry name" value="P-loop containing nucleoside triphosphate hydrolases"/>
    <property type="match status" value="1"/>
</dbReference>
<feature type="binding site" evidence="7">
    <location>
        <position position="118"/>
    </location>
    <ligand>
        <name>ATP</name>
        <dbReference type="ChEBI" id="CHEBI:30616"/>
    </ligand>
</feature>
<dbReference type="PANTHER" id="PTHR21087">
    <property type="entry name" value="SHIKIMATE KINASE"/>
    <property type="match status" value="1"/>
</dbReference>
<keyword evidence="5 7" id="KW-0067">ATP-binding</keyword>